<dbReference type="PANTHER" id="PTHR13678">
    <property type="entry name" value="VACUOLAR PROTEIN SORTING-ASSOCIATED PROTEIN 37"/>
    <property type="match status" value="1"/>
</dbReference>
<dbReference type="GO" id="GO:0043162">
    <property type="term" value="P:ubiquitin-dependent protein catabolic process via the multivesicular body sorting pathway"/>
    <property type="evidence" value="ECO:0000318"/>
    <property type="project" value="GO_Central"/>
</dbReference>
<dbReference type="GO" id="GO:0000813">
    <property type="term" value="C:ESCRT I complex"/>
    <property type="evidence" value="ECO:0000318"/>
    <property type="project" value="GO_Central"/>
</dbReference>
<feature type="domain" description="VPS37 C-terminal" evidence="8">
    <location>
        <begin position="147"/>
        <end position="188"/>
    </location>
</feature>
<gene>
    <name evidence="9" type="primary">LOC112294207</name>
</gene>
<reference evidence="9" key="3">
    <citation type="submission" date="2020-12" db="UniProtKB">
        <authorList>
            <consortium name="EnsemblPlants"/>
        </authorList>
    </citation>
    <scope>IDENTIFICATION</scope>
</reference>
<reference evidence="9 10" key="2">
    <citation type="journal article" date="2018" name="Plant J.">
        <title>The Physcomitrella patens chromosome-scale assembly reveals moss genome structure and evolution.</title>
        <authorList>
            <person name="Lang D."/>
            <person name="Ullrich K.K."/>
            <person name="Murat F."/>
            <person name="Fuchs J."/>
            <person name="Jenkins J."/>
            <person name="Haas F.B."/>
            <person name="Piednoel M."/>
            <person name="Gundlach H."/>
            <person name="Van Bel M."/>
            <person name="Meyberg R."/>
            <person name="Vives C."/>
            <person name="Morata J."/>
            <person name="Symeonidi A."/>
            <person name="Hiss M."/>
            <person name="Muchero W."/>
            <person name="Kamisugi Y."/>
            <person name="Saleh O."/>
            <person name="Blanc G."/>
            <person name="Decker E.L."/>
            <person name="van Gessel N."/>
            <person name="Grimwood J."/>
            <person name="Hayes R.D."/>
            <person name="Graham S.W."/>
            <person name="Gunter L.E."/>
            <person name="McDaniel S.F."/>
            <person name="Hoernstein S.N.W."/>
            <person name="Larsson A."/>
            <person name="Li F.W."/>
            <person name="Perroud P.F."/>
            <person name="Phillips J."/>
            <person name="Ranjan P."/>
            <person name="Rokshar D.S."/>
            <person name="Rothfels C.J."/>
            <person name="Schneider L."/>
            <person name="Shu S."/>
            <person name="Stevenson D.W."/>
            <person name="Thummler F."/>
            <person name="Tillich M."/>
            <person name="Villarreal Aguilar J.C."/>
            <person name="Widiez T."/>
            <person name="Wong G.K."/>
            <person name="Wymore A."/>
            <person name="Zhang Y."/>
            <person name="Zimmer A.D."/>
            <person name="Quatrano R.S."/>
            <person name="Mayer K.F.X."/>
            <person name="Goodstein D."/>
            <person name="Casacuberta J.M."/>
            <person name="Vandepoele K."/>
            <person name="Reski R."/>
            <person name="Cuming A.C."/>
            <person name="Tuskan G.A."/>
            <person name="Maumus F."/>
            <person name="Salse J."/>
            <person name="Schmutz J."/>
            <person name="Rensing S.A."/>
        </authorList>
    </citation>
    <scope>NUCLEOTIDE SEQUENCE [LARGE SCALE GENOMIC DNA]</scope>
    <source>
        <strain evidence="9 10">cv. Gransden 2004</strain>
    </source>
</reference>
<dbReference type="InterPro" id="IPR009851">
    <property type="entry name" value="Mod_r"/>
</dbReference>
<evidence type="ECO:0000259" key="8">
    <source>
        <dbReference type="PROSITE" id="PS51314"/>
    </source>
</evidence>
<organism evidence="9 10">
    <name type="scientific">Physcomitrium patens</name>
    <name type="common">Spreading-leaved earth moss</name>
    <name type="synonym">Physcomitrella patens</name>
    <dbReference type="NCBI Taxonomy" id="3218"/>
    <lineage>
        <taxon>Eukaryota</taxon>
        <taxon>Viridiplantae</taxon>
        <taxon>Streptophyta</taxon>
        <taxon>Embryophyta</taxon>
        <taxon>Bryophyta</taxon>
        <taxon>Bryophytina</taxon>
        <taxon>Bryopsida</taxon>
        <taxon>Funariidae</taxon>
        <taxon>Funariales</taxon>
        <taxon>Funariaceae</taxon>
        <taxon>Physcomitrium</taxon>
    </lineage>
</organism>
<dbReference type="GO" id="GO:0006612">
    <property type="term" value="P:protein targeting to membrane"/>
    <property type="evidence" value="ECO:0000318"/>
    <property type="project" value="GO_Central"/>
</dbReference>
<evidence type="ECO:0000256" key="4">
    <source>
        <dbReference type="ARBA" id="ARBA00022753"/>
    </source>
</evidence>
<dbReference type="AlphaFoldDB" id="A0A7I4B9H2"/>
<dbReference type="Gramene" id="Pp3c17_23280V3.6">
    <property type="protein sequence ID" value="Pp3c17_23280V3.6"/>
    <property type="gene ID" value="Pp3c17_23280"/>
</dbReference>
<keyword evidence="4" id="KW-0967">Endosome</keyword>
<comment type="similarity">
    <text evidence="2">Belongs to the VPS37 family.</text>
</comment>
<evidence type="ECO:0000313" key="10">
    <source>
        <dbReference type="Proteomes" id="UP000006727"/>
    </source>
</evidence>
<accession>A0A7I4B9H2</accession>
<reference evidence="9 10" key="1">
    <citation type="journal article" date="2008" name="Science">
        <title>The Physcomitrella genome reveals evolutionary insights into the conquest of land by plants.</title>
        <authorList>
            <person name="Rensing S."/>
            <person name="Lang D."/>
            <person name="Zimmer A."/>
            <person name="Terry A."/>
            <person name="Salamov A."/>
            <person name="Shapiro H."/>
            <person name="Nishiyama T."/>
            <person name="Perroud P.-F."/>
            <person name="Lindquist E."/>
            <person name="Kamisugi Y."/>
            <person name="Tanahashi T."/>
            <person name="Sakakibara K."/>
            <person name="Fujita T."/>
            <person name="Oishi K."/>
            <person name="Shin-I T."/>
            <person name="Kuroki Y."/>
            <person name="Toyoda A."/>
            <person name="Suzuki Y."/>
            <person name="Hashimoto A."/>
            <person name="Yamaguchi K."/>
            <person name="Sugano A."/>
            <person name="Kohara Y."/>
            <person name="Fujiyama A."/>
            <person name="Anterola A."/>
            <person name="Aoki S."/>
            <person name="Ashton N."/>
            <person name="Barbazuk W.B."/>
            <person name="Barker E."/>
            <person name="Bennetzen J."/>
            <person name="Bezanilla M."/>
            <person name="Blankenship R."/>
            <person name="Cho S.H."/>
            <person name="Dutcher S."/>
            <person name="Estelle M."/>
            <person name="Fawcett J.A."/>
            <person name="Gundlach H."/>
            <person name="Hanada K."/>
            <person name="Heyl A."/>
            <person name="Hicks K.A."/>
            <person name="Hugh J."/>
            <person name="Lohr M."/>
            <person name="Mayer K."/>
            <person name="Melkozernov A."/>
            <person name="Murata T."/>
            <person name="Nelson D."/>
            <person name="Pils B."/>
            <person name="Prigge M."/>
            <person name="Reiss B."/>
            <person name="Renner T."/>
            <person name="Rombauts S."/>
            <person name="Rushton P."/>
            <person name="Sanderfoot A."/>
            <person name="Schween G."/>
            <person name="Shiu S.-H."/>
            <person name="Stueber K."/>
            <person name="Theodoulou F.L."/>
            <person name="Tu H."/>
            <person name="Van de Peer Y."/>
            <person name="Verrier P.J."/>
            <person name="Waters E."/>
            <person name="Wood A."/>
            <person name="Yang L."/>
            <person name="Cove D."/>
            <person name="Cuming A."/>
            <person name="Hasebe M."/>
            <person name="Lucas S."/>
            <person name="Mishler D.B."/>
            <person name="Reski R."/>
            <person name="Grigoriev I."/>
            <person name="Quatrano R.S."/>
            <person name="Boore J.L."/>
        </authorList>
    </citation>
    <scope>NUCLEOTIDE SEQUENCE [LARGE SCALE GENOMIC DNA]</scope>
    <source>
        <strain evidence="9 10">cv. Gransden 2004</strain>
    </source>
</reference>
<evidence type="ECO:0000313" key="9">
    <source>
        <dbReference type="EnsemblPlants" id="Pp3c17_23280V3.6"/>
    </source>
</evidence>
<proteinExistence type="inferred from homology"/>
<comment type="subcellular location">
    <subcellularLocation>
        <location evidence="1">Endosome</location>
    </subcellularLocation>
</comment>
<dbReference type="EnsemblPlants" id="Pp3c17_23280V3.4">
    <property type="protein sequence ID" value="Pp3c17_23280V3.4"/>
    <property type="gene ID" value="Pp3c17_23280"/>
</dbReference>
<dbReference type="Gramene" id="Pp3c17_23280V3.4">
    <property type="protein sequence ID" value="Pp3c17_23280V3.4"/>
    <property type="gene ID" value="Pp3c17_23280"/>
</dbReference>
<keyword evidence="3 6" id="KW-0813">Transport</keyword>
<dbReference type="GO" id="GO:0006623">
    <property type="term" value="P:protein targeting to vacuole"/>
    <property type="evidence" value="ECO:0000318"/>
    <property type="project" value="GO_Central"/>
</dbReference>
<name>A0A7I4B9H2_PHYPA</name>
<evidence type="ECO:0000256" key="2">
    <source>
        <dbReference type="ARBA" id="ARBA00007617"/>
    </source>
</evidence>
<evidence type="ECO:0000256" key="6">
    <source>
        <dbReference type="PROSITE-ProRule" id="PRU00646"/>
    </source>
</evidence>
<evidence type="ECO:0000256" key="1">
    <source>
        <dbReference type="ARBA" id="ARBA00004177"/>
    </source>
</evidence>
<dbReference type="Pfam" id="PF07200">
    <property type="entry name" value="Mod_r"/>
    <property type="match status" value="1"/>
</dbReference>
<evidence type="ECO:0000256" key="3">
    <source>
        <dbReference type="ARBA" id="ARBA00022448"/>
    </source>
</evidence>
<keyword evidence="5 6" id="KW-0653">Protein transport</keyword>
<feature type="region of interest" description="Disordered" evidence="7">
    <location>
        <begin position="1"/>
        <end position="56"/>
    </location>
</feature>
<sequence length="188" mass="21087">MNMLGVFSRGRQQQQQGQPPPTTQSWYPPSVAGPASSGRTRTPPPPPPNLGGRPSGAVKKAIFNYGPTFNNRSWCRPEELTLLLNDKDAYNSFLHSLDEVKRLDMISAELEKSTIYESKKNLAKESEIAELKTQCMIIKNTELADTKEKFEEVDKRYMEVQANSSPSAFLQELQVAANEVDEDSENLH</sequence>
<dbReference type="Proteomes" id="UP000006727">
    <property type="component" value="Chromosome 17"/>
</dbReference>
<evidence type="ECO:0000256" key="7">
    <source>
        <dbReference type="SAM" id="MobiDB-lite"/>
    </source>
</evidence>
<dbReference type="PROSITE" id="PS51314">
    <property type="entry name" value="VPS37_C"/>
    <property type="match status" value="1"/>
</dbReference>
<dbReference type="EMBL" id="ABEU02000017">
    <property type="status" value="NOT_ANNOTATED_CDS"/>
    <property type="molecule type" value="Genomic_DNA"/>
</dbReference>
<keyword evidence="10" id="KW-1185">Reference proteome</keyword>
<protein>
    <recommendedName>
        <fullName evidence="8">VPS37 C-terminal domain-containing protein</fullName>
    </recommendedName>
</protein>
<dbReference type="EnsemblPlants" id="Pp3c17_23280V3.6">
    <property type="protein sequence ID" value="Pp3c17_23280V3.6"/>
    <property type="gene ID" value="Pp3c17_23280"/>
</dbReference>
<evidence type="ECO:0000256" key="5">
    <source>
        <dbReference type="ARBA" id="ARBA00022927"/>
    </source>
</evidence>
<dbReference type="PANTHER" id="PTHR13678:SF2">
    <property type="entry name" value="VACUOLAR PROTEIN SORTING-ASSOCIATED PROTEIN 37A"/>
    <property type="match status" value="1"/>
</dbReference>